<accession>A0ABT1QND1</accession>
<evidence type="ECO:0008006" key="4">
    <source>
        <dbReference type="Google" id="ProtNLM"/>
    </source>
</evidence>
<reference evidence="2" key="1">
    <citation type="submission" date="2022-07" db="EMBL/GenBank/DDBJ databases">
        <title>Tahibacter sp., a new gammaproteobacterium isolated from the silt sample collected at pig farm.</title>
        <authorList>
            <person name="Chen H."/>
        </authorList>
    </citation>
    <scope>NUCLEOTIDE SEQUENCE</scope>
    <source>
        <strain evidence="2">P2K</strain>
    </source>
</reference>
<evidence type="ECO:0000256" key="1">
    <source>
        <dbReference type="SAM" id="MobiDB-lite"/>
    </source>
</evidence>
<comment type="caution">
    <text evidence="2">The sequence shown here is derived from an EMBL/GenBank/DDBJ whole genome shotgun (WGS) entry which is preliminary data.</text>
</comment>
<evidence type="ECO:0000313" key="2">
    <source>
        <dbReference type="EMBL" id="MCQ4163927.1"/>
    </source>
</evidence>
<feature type="region of interest" description="Disordered" evidence="1">
    <location>
        <begin position="1"/>
        <end position="27"/>
    </location>
</feature>
<sequence length="171" mass="18050">MTSEHTQAAPSFAGMLPDPQRWPQPASNTAGTFETAYLRTWRAQNLVDARAAASLLLYAVGNNHSGSYFPVVLGIFPFLERVLRDGGEWARFAALDSLTDLCGSFGPEPGFGTVILESASEPVPVQAALWSRTLQLRPLIAPPAACKGELGMAAASLLDVLAVGPAEEPAA</sequence>
<protein>
    <recommendedName>
        <fullName evidence="4">HEAT repeat domain-containing protein</fullName>
    </recommendedName>
</protein>
<dbReference type="RefSeq" id="WP_255911635.1">
    <property type="nucleotide sequence ID" value="NZ_JANFQO010000003.1"/>
</dbReference>
<evidence type="ECO:0000313" key="3">
    <source>
        <dbReference type="Proteomes" id="UP001165498"/>
    </source>
</evidence>
<proteinExistence type="predicted"/>
<dbReference type="Proteomes" id="UP001165498">
    <property type="component" value="Unassembled WGS sequence"/>
</dbReference>
<dbReference type="EMBL" id="JANFQO010000003">
    <property type="protein sequence ID" value="MCQ4163927.1"/>
    <property type="molecule type" value="Genomic_DNA"/>
</dbReference>
<name>A0ABT1QND1_9GAMM</name>
<organism evidence="2 3">
    <name type="scientific">Tahibacter harae</name>
    <dbReference type="NCBI Taxonomy" id="2963937"/>
    <lineage>
        <taxon>Bacteria</taxon>
        <taxon>Pseudomonadati</taxon>
        <taxon>Pseudomonadota</taxon>
        <taxon>Gammaproteobacteria</taxon>
        <taxon>Lysobacterales</taxon>
        <taxon>Rhodanobacteraceae</taxon>
        <taxon>Tahibacter</taxon>
    </lineage>
</organism>
<keyword evidence="3" id="KW-1185">Reference proteome</keyword>
<gene>
    <name evidence="2" type="ORF">NM961_04310</name>
</gene>